<keyword evidence="1" id="KW-0472">Membrane</keyword>
<name>A0A934Q419_9BURK</name>
<dbReference type="EMBL" id="JAEDAO010000001">
    <property type="protein sequence ID" value="MBK0394696.1"/>
    <property type="molecule type" value="Genomic_DNA"/>
</dbReference>
<dbReference type="PANTHER" id="PTHR34703">
    <property type="entry name" value="ANTIPORTER SUBUNIT MNHG2-RELATED"/>
    <property type="match status" value="1"/>
</dbReference>
<keyword evidence="3" id="KW-1185">Reference proteome</keyword>
<reference evidence="2" key="1">
    <citation type="submission" date="2020-12" db="EMBL/GenBank/DDBJ databases">
        <title>Ramlibacter sp. nov., isolated from a freshwater alga, Cryptomonas.</title>
        <authorList>
            <person name="Kim H.M."/>
            <person name="Jeon C.O."/>
        </authorList>
    </citation>
    <scope>NUCLEOTIDE SEQUENCE</scope>
    <source>
        <strain evidence="2">CrO1</strain>
    </source>
</reference>
<dbReference type="Proteomes" id="UP000617041">
    <property type="component" value="Unassembled WGS sequence"/>
</dbReference>
<evidence type="ECO:0000313" key="3">
    <source>
        <dbReference type="Proteomes" id="UP000617041"/>
    </source>
</evidence>
<dbReference type="Pfam" id="PF03334">
    <property type="entry name" value="PhaG_MnhG_YufB"/>
    <property type="match status" value="1"/>
</dbReference>
<evidence type="ECO:0000256" key="1">
    <source>
        <dbReference type="SAM" id="Phobius"/>
    </source>
</evidence>
<sequence>MTPVADAIVAVLLLGSGLLVLVAAVGLLRLPDFFSRMHAPSIASTLGTWLAALATAIHFTAHQGAPMLSAWLVAVVLSVTAPVTTAFLARASAFRRRAGGDEDAPPPFA</sequence>
<dbReference type="GO" id="GO:0015385">
    <property type="term" value="F:sodium:proton antiporter activity"/>
    <property type="evidence" value="ECO:0007669"/>
    <property type="project" value="TreeGrafter"/>
</dbReference>
<organism evidence="2 3">
    <name type="scientific">Ramlibacter algicola</name>
    <dbReference type="NCBI Taxonomy" id="2795217"/>
    <lineage>
        <taxon>Bacteria</taxon>
        <taxon>Pseudomonadati</taxon>
        <taxon>Pseudomonadota</taxon>
        <taxon>Betaproteobacteria</taxon>
        <taxon>Burkholderiales</taxon>
        <taxon>Comamonadaceae</taxon>
        <taxon>Ramlibacter</taxon>
    </lineage>
</organism>
<keyword evidence="1" id="KW-0812">Transmembrane</keyword>
<accession>A0A934Q419</accession>
<feature type="transmembrane region" description="Helical" evidence="1">
    <location>
        <begin position="42"/>
        <end position="61"/>
    </location>
</feature>
<dbReference type="RefSeq" id="WP_200789785.1">
    <property type="nucleotide sequence ID" value="NZ_JAEDAO010000001.1"/>
</dbReference>
<feature type="transmembrane region" description="Helical" evidence="1">
    <location>
        <begin position="6"/>
        <end position="30"/>
    </location>
</feature>
<evidence type="ECO:0000313" key="2">
    <source>
        <dbReference type="EMBL" id="MBK0394696.1"/>
    </source>
</evidence>
<dbReference type="PANTHER" id="PTHR34703:SF1">
    <property type="entry name" value="ANTIPORTER SUBUNIT MNHG2-RELATED"/>
    <property type="match status" value="1"/>
</dbReference>
<dbReference type="InterPro" id="IPR005133">
    <property type="entry name" value="PhaG_MnhG_YufB"/>
</dbReference>
<dbReference type="AlphaFoldDB" id="A0A934Q419"/>
<feature type="transmembrane region" description="Helical" evidence="1">
    <location>
        <begin position="67"/>
        <end position="89"/>
    </location>
</feature>
<proteinExistence type="predicted"/>
<comment type="caution">
    <text evidence="2">The sequence shown here is derived from an EMBL/GenBank/DDBJ whole genome shotgun (WGS) entry which is preliminary data.</text>
</comment>
<keyword evidence="1" id="KW-1133">Transmembrane helix</keyword>
<gene>
    <name evidence="2" type="ORF">I8E28_18980</name>
</gene>
<dbReference type="NCBIfam" id="TIGR01300">
    <property type="entry name" value="CPA3_mnhG_phaG"/>
    <property type="match status" value="1"/>
</dbReference>
<protein>
    <submittedName>
        <fullName evidence="2">Monovalent cation/H(+) antiporter subunit G</fullName>
    </submittedName>
</protein>